<comment type="pathway">
    <text evidence="1">Cell wall biogenesis; peptidoglycan biosynthesis.</text>
</comment>
<dbReference type="GO" id="GO:0006508">
    <property type="term" value="P:proteolysis"/>
    <property type="evidence" value="ECO:0007669"/>
    <property type="project" value="UniProtKB-KW"/>
</dbReference>
<evidence type="ECO:0000313" key="20">
    <source>
        <dbReference type="Proteomes" id="UP001055804"/>
    </source>
</evidence>
<proteinExistence type="inferred from homology"/>
<keyword evidence="16" id="KW-0472">Membrane</keyword>
<evidence type="ECO:0000256" key="15">
    <source>
        <dbReference type="SAM" id="MobiDB-lite"/>
    </source>
</evidence>
<dbReference type="GO" id="GO:0008955">
    <property type="term" value="F:peptidoglycan glycosyltransferase activity"/>
    <property type="evidence" value="ECO:0007669"/>
    <property type="project" value="UniProtKB-EC"/>
</dbReference>
<evidence type="ECO:0000256" key="13">
    <source>
        <dbReference type="ARBA" id="ARBA00034000"/>
    </source>
</evidence>
<evidence type="ECO:0000256" key="3">
    <source>
        <dbReference type="ARBA" id="ARBA00007739"/>
    </source>
</evidence>
<dbReference type="GO" id="GO:0008360">
    <property type="term" value="P:regulation of cell shape"/>
    <property type="evidence" value="ECO:0007669"/>
    <property type="project" value="UniProtKB-KW"/>
</dbReference>
<dbReference type="PANTHER" id="PTHR32282">
    <property type="entry name" value="BINDING PROTEIN TRANSPEPTIDASE, PUTATIVE-RELATED"/>
    <property type="match status" value="1"/>
</dbReference>
<evidence type="ECO:0000256" key="1">
    <source>
        <dbReference type="ARBA" id="ARBA00004752"/>
    </source>
</evidence>
<keyword evidence="8" id="KW-0378">Hydrolase</keyword>
<dbReference type="GO" id="GO:0009002">
    <property type="term" value="F:serine-type D-Ala-D-Ala carboxypeptidase activity"/>
    <property type="evidence" value="ECO:0007669"/>
    <property type="project" value="UniProtKB-EC"/>
</dbReference>
<keyword evidence="11" id="KW-0511">Multifunctional enzyme</keyword>
<dbReference type="GO" id="GO:0071555">
    <property type="term" value="P:cell wall organization"/>
    <property type="evidence" value="ECO:0007669"/>
    <property type="project" value="UniProtKB-KW"/>
</dbReference>
<organism evidence="19 20">
    <name type="scientific">Futiania mangrovi</name>
    <dbReference type="NCBI Taxonomy" id="2959716"/>
    <lineage>
        <taxon>Bacteria</taxon>
        <taxon>Pseudomonadati</taxon>
        <taxon>Pseudomonadota</taxon>
        <taxon>Alphaproteobacteria</taxon>
        <taxon>Futianiales</taxon>
        <taxon>Futianiaceae</taxon>
        <taxon>Futiania</taxon>
    </lineage>
</organism>
<feature type="transmembrane region" description="Helical" evidence="16">
    <location>
        <begin position="41"/>
        <end position="62"/>
    </location>
</feature>
<evidence type="ECO:0000256" key="7">
    <source>
        <dbReference type="ARBA" id="ARBA00022679"/>
    </source>
</evidence>
<evidence type="ECO:0000256" key="12">
    <source>
        <dbReference type="ARBA" id="ARBA00023316"/>
    </source>
</evidence>
<evidence type="ECO:0000256" key="10">
    <source>
        <dbReference type="ARBA" id="ARBA00022984"/>
    </source>
</evidence>
<keyword evidence="12" id="KW-0961">Cell wall biogenesis/degradation</keyword>
<keyword evidence="9" id="KW-0133">Cell shape</keyword>
<dbReference type="Pfam" id="PF00912">
    <property type="entry name" value="Transgly"/>
    <property type="match status" value="1"/>
</dbReference>
<evidence type="ECO:0000259" key="17">
    <source>
        <dbReference type="Pfam" id="PF00905"/>
    </source>
</evidence>
<evidence type="ECO:0000256" key="16">
    <source>
        <dbReference type="SAM" id="Phobius"/>
    </source>
</evidence>
<comment type="caution">
    <text evidence="19">The sequence shown here is derived from an EMBL/GenBank/DDBJ whole genome shotgun (WGS) entry which is preliminary data.</text>
</comment>
<dbReference type="NCBIfam" id="TIGR02074">
    <property type="entry name" value="PBP_1a_fam"/>
    <property type="match status" value="1"/>
</dbReference>
<dbReference type="PANTHER" id="PTHR32282:SF33">
    <property type="entry name" value="PEPTIDOGLYCAN GLYCOSYLTRANSFERASE"/>
    <property type="match status" value="1"/>
</dbReference>
<dbReference type="EMBL" id="JAMZFT010000002">
    <property type="protein sequence ID" value="MCP1336460.1"/>
    <property type="molecule type" value="Genomic_DNA"/>
</dbReference>
<evidence type="ECO:0000256" key="11">
    <source>
        <dbReference type="ARBA" id="ARBA00023268"/>
    </source>
</evidence>
<evidence type="ECO:0000259" key="18">
    <source>
        <dbReference type="Pfam" id="PF00912"/>
    </source>
</evidence>
<evidence type="ECO:0000256" key="8">
    <source>
        <dbReference type="ARBA" id="ARBA00022801"/>
    </source>
</evidence>
<dbReference type="InterPro" id="IPR023346">
    <property type="entry name" value="Lysozyme-like_dom_sf"/>
</dbReference>
<dbReference type="AlphaFoldDB" id="A0A9J6P987"/>
<dbReference type="SUPFAM" id="SSF56601">
    <property type="entry name" value="beta-lactamase/transpeptidase-like"/>
    <property type="match status" value="1"/>
</dbReference>
<dbReference type="Pfam" id="PF00905">
    <property type="entry name" value="Transpeptidase"/>
    <property type="match status" value="1"/>
</dbReference>
<feature type="compositionally biased region" description="Basic and acidic residues" evidence="15">
    <location>
        <begin position="1"/>
        <end position="14"/>
    </location>
</feature>
<keyword evidence="6" id="KW-0328">Glycosyltransferase</keyword>
<dbReference type="RefSeq" id="WP_269332419.1">
    <property type="nucleotide sequence ID" value="NZ_JAMZFT010000002.1"/>
</dbReference>
<feature type="region of interest" description="Disordered" evidence="15">
    <location>
        <begin position="666"/>
        <end position="699"/>
    </location>
</feature>
<feature type="compositionally biased region" description="Basic residues" evidence="15">
    <location>
        <begin position="18"/>
        <end position="27"/>
    </location>
</feature>
<dbReference type="InterPro" id="IPR050396">
    <property type="entry name" value="Glycosyltr_51/Transpeptidase"/>
</dbReference>
<dbReference type="GO" id="GO:0030288">
    <property type="term" value="C:outer membrane-bounded periplasmic space"/>
    <property type="evidence" value="ECO:0007669"/>
    <property type="project" value="TreeGrafter"/>
</dbReference>
<keyword evidence="4" id="KW-0121">Carboxypeptidase</keyword>
<feature type="domain" description="Penicillin-binding protein transpeptidase" evidence="17">
    <location>
        <begin position="349"/>
        <end position="581"/>
    </location>
</feature>
<feature type="region of interest" description="Disordered" evidence="15">
    <location>
        <begin position="1"/>
        <end position="28"/>
    </location>
</feature>
<comment type="similarity">
    <text evidence="3">In the N-terminal section; belongs to the glycosyltransferase 51 family.</text>
</comment>
<comment type="catalytic activity">
    <reaction evidence="14">
        <text>[GlcNAc-(1-&gt;4)-Mur2Ac(oyl-L-Ala-gamma-D-Glu-L-Lys-D-Ala-D-Ala)](n)-di-trans,octa-cis-undecaprenyl diphosphate + beta-D-GlcNAc-(1-&gt;4)-Mur2Ac(oyl-L-Ala-gamma-D-Glu-L-Lys-D-Ala-D-Ala)-di-trans,octa-cis-undecaprenyl diphosphate = [GlcNAc-(1-&gt;4)-Mur2Ac(oyl-L-Ala-gamma-D-Glu-L-Lys-D-Ala-D-Ala)](n+1)-di-trans,octa-cis-undecaprenyl diphosphate + di-trans,octa-cis-undecaprenyl diphosphate + H(+)</text>
        <dbReference type="Rhea" id="RHEA:23708"/>
        <dbReference type="Rhea" id="RHEA-COMP:9602"/>
        <dbReference type="Rhea" id="RHEA-COMP:9603"/>
        <dbReference type="ChEBI" id="CHEBI:15378"/>
        <dbReference type="ChEBI" id="CHEBI:58405"/>
        <dbReference type="ChEBI" id="CHEBI:60033"/>
        <dbReference type="ChEBI" id="CHEBI:78435"/>
        <dbReference type="EC" id="2.4.99.28"/>
    </reaction>
</comment>
<evidence type="ECO:0000256" key="4">
    <source>
        <dbReference type="ARBA" id="ARBA00022645"/>
    </source>
</evidence>
<evidence type="ECO:0000256" key="9">
    <source>
        <dbReference type="ARBA" id="ARBA00022960"/>
    </source>
</evidence>
<evidence type="ECO:0000256" key="14">
    <source>
        <dbReference type="ARBA" id="ARBA00049902"/>
    </source>
</evidence>
<keyword evidence="5" id="KW-0645">Protease</keyword>
<dbReference type="GO" id="GO:0009252">
    <property type="term" value="P:peptidoglycan biosynthetic process"/>
    <property type="evidence" value="ECO:0007669"/>
    <property type="project" value="UniProtKB-KW"/>
</dbReference>
<dbReference type="Proteomes" id="UP001055804">
    <property type="component" value="Unassembled WGS sequence"/>
</dbReference>
<keyword evidence="16" id="KW-0812">Transmembrane</keyword>
<dbReference type="Gene3D" id="3.40.710.10">
    <property type="entry name" value="DD-peptidase/beta-lactamase superfamily"/>
    <property type="match status" value="1"/>
</dbReference>
<name>A0A9J6P987_9PROT</name>
<reference evidence="19" key="1">
    <citation type="submission" date="2022-06" db="EMBL/GenBank/DDBJ databases">
        <title>Isolation and Genomics of Futiania mangrovii gen. nov., sp. nov., a Rare and Metabolically-versatile member in the Class Alphaproteobacteria.</title>
        <authorList>
            <person name="Liu L."/>
            <person name="Huang W.-C."/>
            <person name="Pan J."/>
            <person name="Li J."/>
            <person name="Huang Y."/>
            <person name="Du H."/>
            <person name="Liu Y."/>
            <person name="Li M."/>
        </authorList>
    </citation>
    <scope>NUCLEOTIDE SEQUENCE</scope>
    <source>
        <strain evidence="19">FT118</strain>
    </source>
</reference>
<sequence>MARRGDSKGEDRSAGQRSARRPRRRPAGRGERARRSLLWRLGYWAVVAGLWLLIAAAGFIAWHAADLPDSARLLDPRESPSVEVRAVDGSVVANRGALYGGAVTVAELPRHLTDAVLAIEDRNFYLHPGFDPIGIARAAWTNLRSDGVVQGGSTITQQLAKNLFLTPERTFERKIKELILSVWLELRFTKDEILTIYLNRAYFGAGAYGVEAAAQRYFGVSARRATLPQAAMLAGLLKAPSRLAPTADLKAARARAAVVLSAMHDAGFIDRTTMAAAQEQPARLGTPGRGAGTGFFVDWVLDELTNHVGDTGQDLVVETTLDPGLQAEAEAAVERVLAADGQRNAASQGALVAMTPDGAVRAMVGGRSYRDSQYNRAVQARRQPGSAFKPIVYLAGLRAGLAPDSTMIDQPVRYGRYAPVNYSGRFVGPVTVAEALAQSINTIAVQITAEVGPPAVIRVAESLGITSPLTNDLSLALGASEVSLLELTQAYAQFANGGRGLIAHTIRQIATRDGRVLYRRAGSGIGPVMRPWEAAAMTGMMRGVIERGTGRAAQLAGREAAGKTGTSSDFRDAWFVGFTPELVAGVWLGNDDSSPMKKVTGGTLPARIWQGFMRAALDGLPPSRFPAAPPPPGRVPEYDGEGLGALAEAAGRGVAGIVQRVLESFGAVPPPHNARPQQAPREGSRVPPPVLPGQREDMP</sequence>
<comment type="similarity">
    <text evidence="2">In the C-terminal section; belongs to the transpeptidase family.</text>
</comment>
<dbReference type="InterPro" id="IPR001264">
    <property type="entry name" value="Glyco_trans_51"/>
</dbReference>
<evidence type="ECO:0000256" key="2">
    <source>
        <dbReference type="ARBA" id="ARBA00007090"/>
    </source>
</evidence>
<evidence type="ECO:0000256" key="5">
    <source>
        <dbReference type="ARBA" id="ARBA00022670"/>
    </source>
</evidence>
<dbReference type="InterPro" id="IPR036950">
    <property type="entry name" value="PBP_transglycosylase"/>
</dbReference>
<keyword evidence="10" id="KW-0573">Peptidoglycan synthesis</keyword>
<dbReference type="Gene3D" id="1.10.3810.10">
    <property type="entry name" value="Biosynthetic peptidoglycan transglycosylase-like"/>
    <property type="match status" value="1"/>
</dbReference>
<dbReference type="FunFam" id="1.10.3810.10:FF:000001">
    <property type="entry name" value="Penicillin-binding protein 1A"/>
    <property type="match status" value="1"/>
</dbReference>
<dbReference type="InterPro" id="IPR001460">
    <property type="entry name" value="PCN-bd_Tpept"/>
</dbReference>
<feature type="domain" description="Glycosyl transferase family 51" evidence="18">
    <location>
        <begin position="101"/>
        <end position="264"/>
    </location>
</feature>
<keyword evidence="16" id="KW-1133">Transmembrane helix</keyword>
<accession>A0A9J6P987</accession>
<gene>
    <name evidence="19" type="ORF">NJQ99_08585</name>
</gene>
<evidence type="ECO:0000313" key="19">
    <source>
        <dbReference type="EMBL" id="MCP1336460.1"/>
    </source>
</evidence>
<keyword evidence="20" id="KW-1185">Reference proteome</keyword>
<dbReference type="SUPFAM" id="SSF53955">
    <property type="entry name" value="Lysozyme-like"/>
    <property type="match status" value="1"/>
</dbReference>
<keyword evidence="7" id="KW-0808">Transferase</keyword>
<comment type="catalytic activity">
    <reaction evidence="13">
        <text>Preferential cleavage: (Ac)2-L-Lys-D-Ala-|-D-Ala. Also transpeptidation of peptidyl-alanyl moieties that are N-acyl substituents of D-alanine.</text>
        <dbReference type="EC" id="3.4.16.4"/>
    </reaction>
</comment>
<protein>
    <submittedName>
        <fullName evidence="19">PBP1A family penicillin-binding protein</fullName>
    </submittedName>
</protein>
<evidence type="ECO:0000256" key="6">
    <source>
        <dbReference type="ARBA" id="ARBA00022676"/>
    </source>
</evidence>
<dbReference type="GO" id="GO:0008658">
    <property type="term" value="F:penicillin binding"/>
    <property type="evidence" value="ECO:0007669"/>
    <property type="project" value="InterPro"/>
</dbReference>
<dbReference type="InterPro" id="IPR012338">
    <property type="entry name" value="Beta-lactam/transpept-like"/>
</dbReference>